<name>A0A6A5GNG9_CAERE</name>
<dbReference type="AlphaFoldDB" id="A0A6A5GNG9"/>
<proteinExistence type="predicted"/>
<dbReference type="GeneID" id="78775559"/>
<gene>
    <name evidence="1" type="ORF">GCK72_012606</name>
</gene>
<organism evidence="1 2">
    <name type="scientific">Caenorhabditis remanei</name>
    <name type="common">Caenorhabditis vulgaris</name>
    <dbReference type="NCBI Taxonomy" id="31234"/>
    <lineage>
        <taxon>Eukaryota</taxon>
        <taxon>Metazoa</taxon>
        <taxon>Ecdysozoa</taxon>
        <taxon>Nematoda</taxon>
        <taxon>Chromadorea</taxon>
        <taxon>Rhabditida</taxon>
        <taxon>Rhabditina</taxon>
        <taxon>Rhabditomorpha</taxon>
        <taxon>Rhabditoidea</taxon>
        <taxon>Rhabditidae</taxon>
        <taxon>Peloderinae</taxon>
        <taxon>Caenorhabditis</taxon>
    </lineage>
</organism>
<protein>
    <submittedName>
        <fullName evidence="1">Uncharacterized protein</fullName>
    </submittedName>
</protein>
<sequence>MYLANLDKIIVELVAPTDLEWLFLGWECLETATVLVSSHTGSLIDNMALVDTQIVTGLVGLGGKTDPWRAVVVRCSSVVRRTVVLTDGEKACRGNGDEGEEHEVTEHLEMWIRENEILEESLPWWMLVSRN</sequence>
<dbReference type="EMBL" id="WUAV01000004">
    <property type="protein sequence ID" value="KAF1756153.1"/>
    <property type="molecule type" value="Genomic_DNA"/>
</dbReference>
<dbReference type="CTD" id="78775559"/>
<dbReference type="RefSeq" id="XP_053584016.1">
    <property type="nucleotide sequence ID" value="XM_053729244.1"/>
</dbReference>
<reference evidence="1 2" key="1">
    <citation type="submission" date="2019-12" db="EMBL/GenBank/DDBJ databases">
        <title>Chromosome-level assembly of the Caenorhabditis remanei genome.</title>
        <authorList>
            <person name="Teterina A.A."/>
            <person name="Willis J.H."/>
            <person name="Phillips P.C."/>
        </authorList>
    </citation>
    <scope>NUCLEOTIDE SEQUENCE [LARGE SCALE GENOMIC DNA]</scope>
    <source>
        <strain evidence="1 2">PX506</strain>
        <tissue evidence="1">Whole organism</tissue>
    </source>
</reference>
<evidence type="ECO:0000313" key="2">
    <source>
        <dbReference type="Proteomes" id="UP000483820"/>
    </source>
</evidence>
<dbReference type="Proteomes" id="UP000483820">
    <property type="component" value="Chromosome IV"/>
</dbReference>
<accession>A0A6A5GNG9</accession>
<evidence type="ECO:0000313" key="1">
    <source>
        <dbReference type="EMBL" id="KAF1756153.1"/>
    </source>
</evidence>
<dbReference type="KEGG" id="crq:GCK72_012606"/>
<comment type="caution">
    <text evidence="1">The sequence shown here is derived from an EMBL/GenBank/DDBJ whole genome shotgun (WGS) entry which is preliminary data.</text>
</comment>